<feature type="region of interest" description="Disordered" evidence="1">
    <location>
        <begin position="50"/>
        <end position="100"/>
    </location>
</feature>
<organism evidence="2 3">
    <name type="scientific">Elysia crispata</name>
    <name type="common">lettuce slug</name>
    <dbReference type="NCBI Taxonomy" id="231223"/>
    <lineage>
        <taxon>Eukaryota</taxon>
        <taxon>Metazoa</taxon>
        <taxon>Spiralia</taxon>
        <taxon>Lophotrochozoa</taxon>
        <taxon>Mollusca</taxon>
        <taxon>Gastropoda</taxon>
        <taxon>Heterobranchia</taxon>
        <taxon>Euthyneura</taxon>
        <taxon>Panpulmonata</taxon>
        <taxon>Sacoglossa</taxon>
        <taxon>Placobranchoidea</taxon>
        <taxon>Plakobranchidae</taxon>
        <taxon>Elysia</taxon>
    </lineage>
</organism>
<reference evidence="2" key="1">
    <citation type="journal article" date="2023" name="G3 (Bethesda)">
        <title>A reference genome for the long-term kleptoplast-retaining sea slug Elysia crispata morphotype clarki.</title>
        <authorList>
            <person name="Eastman K.E."/>
            <person name="Pendleton A.L."/>
            <person name="Shaikh M.A."/>
            <person name="Suttiyut T."/>
            <person name="Ogas R."/>
            <person name="Tomko P."/>
            <person name="Gavelis G."/>
            <person name="Widhalm J.R."/>
            <person name="Wisecaver J.H."/>
        </authorList>
    </citation>
    <scope>NUCLEOTIDE SEQUENCE</scope>
    <source>
        <strain evidence="2">ECLA1</strain>
    </source>
</reference>
<proteinExistence type="predicted"/>
<name>A0AAE1EBT6_9GAST</name>
<sequence length="100" mass="11369">MEMFHPASELFCTFTALLRECKVAKNREGKKAKTDLQRGYASQFVMTLDNNNRRSHLSGRRRHGDPLTQEAETGKILNNAHRLGNESELSGSPHRDEMVV</sequence>
<evidence type="ECO:0000313" key="3">
    <source>
        <dbReference type="Proteomes" id="UP001283361"/>
    </source>
</evidence>
<dbReference type="Proteomes" id="UP001283361">
    <property type="component" value="Unassembled WGS sequence"/>
</dbReference>
<dbReference type="EMBL" id="JAWDGP010000283">
    <property type="protein sequence ID" value="KAK3801839.1"/>
    <property type="molecule type" value="Genomic_DNA"/>
</dbReference>
<comment type="caution">
    <text evidence="2">The sequence shown here is derived from an EMBL/GenBank/DDBJ whole genome shotgun (WGS) entry which is preliminary data.</text>
</comment>
<evidence type="ECO:0000256" key="1">
    <source>
        <dbReference type="SAM" id="MobiDB-lite"/>
    </source>
</evidence>
<protein>
    <submittedName>
        <fullName evidence="2">Uncharacterized protein</fullName>
    </submittedName>
</protein>
<feature type="compositionally biased region" description="Basic residues" evidence="1">
    <location>
        <begin position="53"/>
        <end position="63"/>
    </location>
</feature>
<accession>A0AAE1EBT6</accession>
<gene>
    <name evidence="2" type="ORF">RRG08_048426</name>
</gene>
<keyword evidence="3" id="KW-1185">Reference proteome</keyword>
<dbReference type="AlphaFoldDB" id="A0AAE1EBT6"/>
<evidence type="ECO:0000313" key="2">
    <source>
        <dbReference type="EMBL" id="KAK3801839.1"/>
    </source>
</evidence>